<evidence type="ECO:0000259" key="1">
    <source>
        <dbReference type="Pfam" id="PF12770"/>
    </source>
</evidence>
<dbReference type="SUPFAM" id="SSF48452">
    <property type="entry name" value="TPR-like"/>
    <property type="match status" value="1"/>
</dbReference>
<protein>
    <submittedName>
        <fullName evidence="2">CHAT domain-containing protein</fullName>
    </submittedName>
</protein>
<accession>A0A9P6EM37</accession>
<gene>
    <name evidence="2" type="ORF">CPB83DRAFT_759818</name>
</gene>
<organism evidence="2 3">
    <name type="scientific">Crepidotus variabilis</name>
    <dbReference type="NCBI Taxonomy" id="179855"/>
    <lineage>
        <taxon>Eukaryota</taxon>
        <taxon>Fungi</taxon>
        <taxon>Dikarya</taxon>
        <taxon>Basidiomycota</taxon>
        <taxon>Agaricomycotina</taxon>
        <taxon>Agaricomycetes</taxon>
        <taxon>Agaricomycetidae</taxon>
        <taxon>Agaricales</taxon>
        <taxon>Agaricineae</taxon>
        <taxon>Crepidotaceae</taxon>
        <taxon>Crepidotus</taxon>
    </lineage>
</organism>
<name>A0A9P6EM37_9AGAR</name>
<dbReference type="Pfam" id="PF12770">
    <property type="entry name" value="CHAT"/>
    <property type="match status" value="1"/>
</dbReference>
<dbReference type="OrthoDB" id="9991317at2759"/>
<keyword evidence="3" id="KW-1185">Reference proteome</keyword>
<dbReference type="InterPro" id="IPR011990">
    <property type="entry name" value="TPR-like_helical_dom_sf"/>
</dbReference>
<dbReference type="AlphaFoldDB" id="A0A9P6EM37"/>
<dbReference type="Proteomes" id="UP000807306">
    <property type="component" value="Unassembled WGS sequence"/>
</dbReference>
<sequence>MLVTPSFHCNALGITYRQQFNTTRNEGDISKAILAFEAARSAYKSAGNGQHQEFIHYTLQLTQAFLERNAQFGKIYDLNRAIWILDDTRRHVPGAGQEVDLLNLLAQAFSVRFDRTGDLMDIENATFHQRKALRLTPQQDNSLPAQLSSLGSYLNRRFERVGNVSDIEDAISNMNKAIQATLEDDDRLASQLDTLSTSFKYRFESRLDLADIKKAISHQQKAIALTPEHHGDLPLRLNSLGVLFQCLFEHSRDIPDIQHAISHLHRAVELTPAGHPDLSVRLNKLANSYSALSKIDDHPSILSLAISSYQLSASQTVGSPSIRLDSAEKWACLCHGHDSAQELSAYQVALHLLLEVAGENPHQKSRNRTKSRQDTSSLVGSATTSAINYGELTLAVAWLEQGRCMVWNQINRLHTPFYGLQSTNHHLAESLLGVVTAFGSPQPRLFQEEDVMGLSTSKSKAEQHADLAQEWSKAFQKVREFPPLQNFQFRSHIPEDLFTSLPAEGPIVIFNICEERCDALALTLGNRDPLHIPLVNFTSQLAVQMSHQLGLYVGTQSRLSRNPDRGVRRVRPPAHDTTIHRILRELWERVAKPVISALALSLSKDRPRIWWCPTGSLAFLPLHAAGIYQDTAQRGSCVSDFVVSSYTPTVSTLLNKLEQPGPKFTNLLLISQPATPGQIELPGALNETLTLEKLATTHGVECLLLEGDAATTSAVEQEMNSHSWVHFACHAVQNEVEPLKSSFLLHDGSLVLLDMMRRLLPETDHAFLSACQTSTGDAELADEVVHLAAAMLAAGYRGVVATMWSIQDVHGPRIAETFYANLLDNSVRIAGGKNLDASLAARALDESILQIRHALGNTESALLTWVPYIHLGI</sequence>
<dbReference type="Gene3D" id="1.25.40.10">
    <property type="entry name" value="Tetratricopeptide repeat domain"/>
    <property type="match status" value="1"/>
</dbReference>
<reference evidence="2" key="1">
    <citation type="submission" date="2020-11" db="EMBL/GenBank/DDBJ databases">
        <authorList>
            <consortium name="DOE Joint Genome Institute"/>
            <person name="Ahrendt S."/>
            <person name="Riley R."/>
            <person name="Andreopoulos W."/>
            <person name="Labutti K."/>
            <person name="Pangilinan J."/>
            <person name="Ruiz-Duenas F.J."/>
            <person name="Barrasa J.M."/>
            <person name="Sanchez-Garcia M."/>
            <person name="Camarero S."/>
            <person name="Miyauchi S."/>
            <person name="Serrano A."/>
            <person name="Linde D."/>
            <person name="Babiker R."/>
            <person name="Drula E."/>
            <person name="Ayuso-Fernandez I."/>
            <person name="Pacheco R."/>
            <person name="Padilla G."/>
            <person name="Ferreira P."/>
            <person name="Barriuso J."/>
            <person name="Kellner H."/>
            <person name="Castanera R."/>
            <person name="Alfaro M."/>
            <person name="Ramirez L."/>
            <person name="Pisabarro A.G."/>
            <person name="Kuo A."/>
            <person name="Tritt A."/>
            <person name="Lipzen A."/>
            <person name="He G."/>
            <person name="Yan M."/>
            <person name="Ng V."/>
            <person name="Cullen D."/>
            <person name="Martin F."/>
            <person name="Rosso M.-N."/>
            <person name="Henrissat B."/>
            <person name="Hibbett D."/>
            <person name="Martinez A.T."/>
            <person name="Grigoriev I.V."/>
        </authorList>
    </citation>
    <scope>NUCLEOTIDE SEQUENCE</scope>
    <source>
        <strain evidence="2">CBS 506.95</strain>
    </source>
</reference>
<evidence type="ECO:0000313" key="3">
    <source>
        <dbReference type="Proteomes" id="UP000807306"/>
    </source>
</evidence>
<comment type="caution">
    <text evidence="2">The sequence shown here is derived from an EMBL/GenBank/DDBJ whole genome shotgun (WGS) entry which is preliminary data.</text>
</comment>
<dbReference type="EMBL" id="MU157832">
    <property type="protein sequence ID" value="KAF9532208.1"/>
    <property type="molecule type" value="Genomic_DNA"/>
</dbReference>
<proteinExistence type="predicted"/>
<feature type="domain" description="CHAT" evidence="1">
    <location>
        <begin position="581"/>
        <end position="872"/>
    </location>
</feature>
<dbReference type="InterPro" id="IPR024983">
    <property type="entry name" value="CHAT_dom"/>
</dbReference>
<evidence type="ECO:0000313" key="2">
    <source>
        <dbReference type="EMBL" id="KAF9532208.1"/>
    </source>
</evidence>